<dbReference type="PANTHER" id="PTHR46116:SF32">
    <property type="entry name" value="OS05G0153132 PROTEIN"/>
    <property type="match status" value="1"/>
</dbReference>
<dbReference type="Pfam" id="PF00179">
    <property type="entry name" value="UQ_con"/>
    <property type="match status" value="1"/>
</dbReference>
<dbReference type="GO" id="GO:0061631">
    <property type="term" value="F:ubiquitin conjugating enzyme activity"/>
    <property type="evidence" value="ECO:0007669"/>
    <property type="project" value="TreeGrafter"/>
</dbReference>
<dbReference type="Pfam" id="PF23043">
    <property type="entry name" value="SH3-B_UBE2O"/>
    <property type="match status" value="1"/>
</dbReference>
<dbReference type="EMBL" id="JACEFO010001597">
    <property type="protein sequence ID" value="KAF8733889.1"/>
    <property type="molecule type" value="Genomic_DNA"/>
</dbReference>
<organism evidence="5 6">
    <name type="scientific">Digitaria exilis</name>
    <dbReference type="NCBI Taxonomy" id="1010633"/>
    <lineage>
        <taxon>Eukaryota</taxon>
        <taxon>Viridiplantae</taxon>
        <taxon>Streptophyta</taxon>
        <taxon>Embryophyta</taxon>
        <taxon>Tracheophyta</taxon>
        <taxon>Spermatophyta</taxon>
        <taxon>Magnoliopsida</taxon>
        <taxon>Liliopsida</taxon>
        <taxon>Poales</taxon>
        <taxon>Poaceae</taxon>
        <taxon>PACMAD clade</taxon>
        <taxon>Panicoideae</taxon>
        <taxon>Panicodae</taxon>
        <taxon>Paniceae</taxon>
        <taxon>Anthephorinae</taxon>
        <taxon>Digitaria</taxon>
    </lineage>
</organism>
<gene>
    <name evidence="5" type="ORF">HU200_014742</name>
</gene>
<keyword evidence="6" id="KW-1185">Reference proteome</keyword>
<evidence type="ECO:0000313" key="6">
    <source>
        <dbReference type="Proteomes" id="UP000636709"/>
    </source>
</evidence>
<name>A0A835KK55_9POAL</name>
<evidence type="ECO:0000256" key="1">
    <source>
        <dbReference type="ARBA" id="ARBA00022679"/>
    </source>
</evidence>
<evidence type="ECO:0000259" key="4">
    <source>
        <dbReference type="PROSITE" id="PS50127"/>
    </source>
</evidence>
<dbReference type="PROSITE" id="PS50127">
    <property type="entry name" value="UBC_2"/>
    <property type="match status" value="1"/>
</dbReference>
<feature type="region of interest" description="Disordered" evidence="3">
    <location>
        <begin position="581"/>
        <end position="604"/>
    </location>
</feature>
<dbReference type="InterPro" id="IPR057733">
    <property type="entry name" value="UBE2O-like_SH3-B"/>
</dbReference>
<keyword evidence="1" id="KW-0808">Transferase</keyword>
<protein>
    <recommendedName>
        <fullName evidence="4">UBC core domain-containing protein</fullName>
    </recommendedName>
</protein>
<dbReference type="Pfam" id="PF23044">
    <property type="entry name" value="SH3-C_UBE2O"/>
    <property type="match status" value="1"/>
</dbReference>
<dbReference type="Pfam" id="PF23046">
    <property type="entry name" value="tSH3-B_UBE2O"/>
    <property type="match status" value="1"/>
</dbReference>
<dbReference type="InterPro" id="IPR000608">
    <property type="entry name" value="UBC"/>
</dbReference>
<evidence type="ECO:0000256" key="2">
    <source>
        <dbReference type="ARBA" id="ARBA00022786"/>
    </source>
</evidence>
<feature type="compositionally biased region" description="Low complexity" evidence="3">
    <location>
        <begin position="301"/>
        <end position="310"/>
    </location>
</feature>
<dbReference type="CDD" id="cd23837">
    <property type="entry name" value="UBCc_UBE2O"/>
    <property type="match status" value="1"/>
</dbReference>
<dbReference type="AlphaFoldDB" id="A0A835KK55"/>
<dbReference type="InterPro" id="IPR057735">
    <property type="entry name" value="UBE2O-like_tSH3-B"/>
</dbReference>
<comment type="caution">
    <text evidence="5">The sequence shown here is derived from an EMBL/GenBank/DDBJ whole genome shotgun (WGS) entry which is preliminary data.</text>
</comment>
<feature type="region of interest" description="Disordered" evidence="3">
    <location>
        <begin position="636"/>
        <end position="663"/>
    </location>
</feature>
<dbReference type="Proteomes" id="UP000636709">
    <property type="component" value="Unassembled WGS sequence"/>
</dbReference>
<dbReference type="Gene3D" id="3.10.110.10">
    <property type="entry name" value="Ubiquitin Conjugating Enzyme"/>
    <property type="match status" value="1"/>
</dbReference>
<dbReference type="InterPro" id="IPR016135">
    <property type="entry name" value="UBQ-conjugating_enzyme/RWD"/>
</dbReference>
<feature type="region of interest" description="Disordered" evidence="3">
    <location>
        <begin position="301"/>
        <end position="328"/>
    </location>
</feature>
<accession>A0A835KK55</accession>
<feature type="domain" description="UBC core" evidence="4">
    <location>
        <begin position="707"/>
        <end position="867"/>
    </location>
</feature>
<sequence length="968" mass="105081">MTGAAPQPIYCFDLVTIRRRDGANDERGLVINSSVHVGKRLRVLLADGTVVSASKRGHVVADRSYFRPGHVVVAASDRGGQIGVVTGVATALDLVRFSSGDRTQAVAVARGVSPSGLRRVTELSEGGYVVSGPWLGRVLEVSHDVDVLFDDDDGALCRVTGAEHKLEAAGINNWTRYTDCLFYPGQRVTGGSSVFKASRWIRGYWKPTRRTGTVARVDMAGVVVCWVASMELGTSKPLIQASAPPAYQSCPHRLEIFPSVAVEPSHWCVGDRCFFRCHEHPQGACCNSAAPCLSSGGNQSGSSLSLLPPSTTRKDTSSPSMKSHRKRTRMLGVKRTLRLDQRHAEFERPMSVADTRTTVDVLWQDGTTQCGVPSASLLLFTASNEHDFIPGEHVVGTGPSATANALGAFGVHGGAATDEPAARFGVVRSLSSKDQTVCVAWSKPTTSALGAVEAVVDGSCDETVSAYDLARNFDQDFFYGDVVVRLRPAEIAQGSKKKPAAPTTAHNLSWVGHIVDLCDDGNVQVKWGDGIISKVLPHEIDVVKYQTVSEMLHEFGHWVYDNGEVDKPQEDTSQELAIATDNGSVQGNNEDSVGESNVEEEGPEAMRTIRAVTRALVRLASEAFARGKRYLVDDTATAKEGGDSGGGGDRSNTSREAEEGATDDVGPFRFRRFDVAQCPMDHHFLDSMEQLVFLQFNQSQGTAVGRKWTKRVQKEWKALENDLPDAIYVRVFEDRMDLLRAVIVGASGTPYHDGLFFFDLHLPPSYPAEPPQVNYLSFGLHVNPNLYPSGTVCLSLLNTFGGQGTELWLPEASSVLQVVVSIQGLVLTAQPYYNEPAHGDQAGTAVGRRNELPYGENTYLLTLQTMLHLLRRPPAGFEELVADHFRRRGQHVLRACEAYLEGCLVGTLDGEARATEGSRERPCSAGFRLALRNVLPRLVEAFAGIGAQGCEQFHKFQAPTTFTLQPAV</sequence>
<feature type="compositionally biased region" description="Polar residues" evidence="3">
    <location>
        <begin position="581"/>
        <end position="595"/>
    </location>
</feature>
<dbReference type="InterPro" id="IPR057734">
    <property type="entry name" value="UBE2O-like_SH3-C"/>
</dbReference>
<proteinExistence type="predicted"/>
<dbReference type="OrthoDB" id="632608at2759"/>
<evidence type="ECO:0000313" key="5">
    <source>
        <dbReference type="EMBL" id="KAF8733889.1"/>
    </source>
</evidence>
<dbReference type="PANTHER" id="PTHR46116">
    <property type="entry name" value="(E3-INDEPENDENT) E2 UBIQUITIN-CONJUGATING ENZYME"/>
    <property type="match status" value="1"/>
</dbReference>
<keyword evidence="2" id="KW-0833">Ubl conjugation pathway</keyword>
<dbReference type="SMART" id="SM00212">
    <property type="entry name" value="UBCc"/>
    <property type="match status" value="1"/>
</dbReference>
<evidence type="ECO:0000256" key="3">
    <source>
        <dbReference type="SAM" id="MobiDB-lite"/>
    </source>
</evidence>
<dbReference type="SUPFAM" id="SSF54495">
    <property type="entry name" value="UBC-like"/>
    <property type="match status" value="1"/>
</dbReference>
<reference evidence="5" key="1">
    <citation type="submission" date="2020-07" db="EMBL/GenBank/DDBJ databases">
        <title>Genome sequence and genetic diversity analysis of an under-domesticated orphan crop, white fonio (Digitaria exilis).</title>
        <authorList>
            <person name="Bennetzen J.L."/>
            <person name="Chen S."/>
            <person name="Ma X."/>
            <person name="Wang X."/>
            <person name="Yssel A.E.J."/>
            <person name="Chaluvadi S.R."/>
            <person name="Johnson M."/>
            <person name="Gangashetty P."/>
            <person name="Hamidou F."/>
            <person name="Sanogo M.D."/>
            <person name="Zwaenepoel A."/>
            <person name="Wallace J."/>
            <person name="Van De Peer Y."/>
            <person name="Van Deynze A."/>
        </authorList>
    </citation>
    <scope>NUCLEOTIDE SEQUENCE</scope>
    <source>
        <tissue evidence="5">Leaves</tissue>
    </source>
</reference>